<gene>
    <name evidence="1" type="ORF">EYY89_10755</name>
</gene>
<sequence length="70" mass="7874">MCKGHKILLTTWRDETVIVKNDDVVSALATAAGIIEDLKNPSIYNNTDNIPKILRREGVSDIMKLSKMFK</sequence>
<dbReference type="Proteomes" id="UP000293380">
    <property type="component" value="Unassembled WGS sequence"/>
</dbReference>
<evidence type="ECO:0000313" key="2">
    <source>
        <dbReference type="Proteomes" id="UP000293380"/>
    </source>
</evidence>
<proteinExistence type="predicted"/>
<dbReference type="RefSeq" id="WP_130959637.1">
    <property type="nucleotide sequence ID" value="NZ_SITD01000054.1"/>
</dbReference>
<evidence type="ECO:0000313" key="1">
    <source>
        <dbReference type="EMBL" id="TBM26670.1"/>
    </source>
</evidence>
<dbReference type="EMBL" id="SITD01000054">
    <property type="protein sequence ID" value="TBM26670.1"/>
    <property type="molecule type" value="Genomic_DNA"/>
</dbReference>
<dbReference type="AlphaFoldDB" id="A0A4Q9EM86"/>
<comment type="caution">
    <text evidence="1">The sequence shown here is derived from an EMBL/GenBank/DDBJ whole genome shotgun (WGS) entry which is preliminary data.</text>
</comment>
<protein>
    <submittedName>
        <fullName evidence="1">Uncharacterized protein</fullName>
    </submittedName>
</protein>
<name>A0A4Q9EM86_9GAMM</name>
<organism evidence="1 2">
    <name type="scientific">Hafnia paralvei</name>
    <dbReference type="NCBI Taxonomy" id="546367"/>
    <lineage>
        <taxon>Bacteria</taxon>
        <taxon>Pseudomonadati</taxon>
        <taxon>Pseudomonadota</taxon>
        <taxon>Gammaproteobacteria</taxon>
        <taxon>Enterobacterales</taxon>
        <taxon>Hafniaceae</taxon>
        <taxon>Hafnia</taxon>
    </lineage>
</organism>
<reference evidence="1 2" key="1">
    <citation type="submission" date="2019-02" db="EMBL/GenBank/DDBJ databases">
        <title>Comparative genomic analysis of the Hafnia genus genomes.</title>
        <authorList>
            <person name="Zhiqiu Y."/>
            <person name="Chao Y."/>
            <person name="Yuhui D."/>
            <person name="Di H."/>
            <person name="Bin L."/>
        </authorList>
    </citation>
    <scope>NUCLEOTIDE SEQUENCE [LARGE SCALE GENOMIC DNA]</scope>
    <source>
        <strain evidence="1 2">PCM_1194</strain>
    </source>
</reference>
<accession>A0A4Q9EM86</accession>